<keyword evidence="2" id="KW-1185">Reference proteome</keyword>
<protein>
    <submittedName>
        <fullName evidence="1">Uncharacterized protein</fullName>
    </submittedName>
</protein>
<proteinExistence type="predicted"/>
<dbReference type="EMBL" id="BPLR01013440">
    <property type="protein sequence ID" value="GIY61208.1"/>
    <property type="molecule type" value="Genomic_DNA"/>
</dbReference>
<dbReference type="Proteomes" id="UP001054945">
    <property type="component" value="Unassembled WGS sequence"/>
</dbReference>
<evidence type="ECO:0000313" key="1">
    <source>
        <dbReference type="EMBL" id="GIY61208.1"/>
    </source>
</evidence>
<sequence>MTTQVNDFTVACRIENYHLRFHRPDYYLDSVDYLMDTMEQTKWTLNLIPAIQKKRHPSASEDSEKTRVQMHYLWTTNSLSSNQMGHGQI</sequence>
<evidence type="ECO:0000313" key="2">
    <source>
        <dbReference type="Proteomes" id="UP001054945"/>
    </source>
</evidence>
<name>A0AAV4UTZ7_CAEEX</name>
<accession>A0AAV4UTZ7</accession>
<organism evidence="1 2">
    <name type="scientific">Caerostris extrusa</name>
    <name type="common">Bark spider</name>
    <name type="synonym">Caerostris bankana</name>
    <dbReference type="NCBI Taxonomy" id="172846"/>
    <lineage>
        <taxon>Eukaryota</taxon>
        <taxon>Metazoa</taxon>
        <taxon>Ecdysozoa</taxon>
        <taxon>Arthropoda</taxon>
        <taxon>Chelicerata</taxon>
        <taxon>Arachnida</taxon>
        <taxon>Araneae</taxon>
        <taxon>Araneomorphae</taxon>
        <taxon>Entelegynae</taxon>
        <taxon>Araneoidea</taxon>
        <taxon>Araneidae</taxon>
        <taxon>Caerostris</taxon>
    </lineage>
</organism>
<reference evidence="1 2" key="1">
    <citation type="submission" date="2021-06" db="EMBL/GenBank/DDBJ databases">
        <title>Caerostris extrusa draft genome.</title>
        <authorList>
            <person name="Kono N."/>
            <person name="Arakawa K."/>
        </authorList>
    </citation>
    <scope>NUCLEOTIDE SEQUENCE [LARGE SCALE GENOMIC DNA]</scope>
</reference>
<comment type="caution">
    <text evidence="1">The sequence shown here is derived from an EMBL/GenBank/DDBJ whole genome shotgun (WGS) entry which is preliminary data.</text>
</comment>
<dbReference type="AlphaFoldDB" id="A0AAV4UTZ7"/>
<gene>
    <name evidence="1" type="ORF">CEXT_283151</name>
</gene>